<gene>
    <name evidence="1" type="ORF">CLOBOL_01840</name>
</gene>
<proteinExistence type="predicted"/>
<dbReference type="HOGENOM" id="CLU_3372936_0_0_9"/>
<reference evidence="1 2" key="1">
    <citation type="submission" date="2007-08" db="EMBL/GenBank/DDBJ databases">
        <authorList>
            <person name="Fulton L."/>
            <person name="Clifton S."/>
            <person name="Fulton B."/>
            <person name="Xu J."/>
            <person name="Minx P."/>
            <person name="Pepin K.H."/>
            <person name="Johnson M."/>
            <person name="Thiruvilangam P."/>
            <person name="Bhonagiri V."/>
            <person name="Nash W.E."/>
            <person name="Mardis E.R."/>
            <person name="Wilson R.K."/>
        </authorList>
    </citation>
    <scope>NUCLEOTIDE SEQUENCE [LARGE SCALE GENOMIC DNA]</scope>
    <source>
        <strain evidence="2">ATCC BAA-613 / DSM 15670 / CCUG 46953 / JCM 12243 / WAL 16351</strain>
    </source>
</reference>
<reference evidence="1 2" key="2">
    <citation type="submission" date="2007-09" db="EMBL/GenBank/DDBJ databases">
        <title>Draft genome sequence of Clostridium bolteae (ATCC BAA-613).</title>
        <authorList>
            <person name="Sudarsanam P."/>
            <person name="Ley R."/>
            <person name="Guruge J."/>
            <person name="Turnbaugh P.J."/>
            <person name="Mahowald M."/>
            <person name="Liep D."/>
            <person name="Gordon J."/>
        </authorList>
    </citation>
    <scope>NUCLEOTIDE SEQUENCE [LARGE SCALE GENOMIC DNA]</scope>
    <source>
        <strain evidence="2">ATCC BAA-613 / DSM 15670 / CCUG 46953 / JCM 12243 / WAL 16351</strain>
    </source>
</reference>
<evidence type="ECO:0000313" key="1">
    <source>
        <dbReference type="EMBL" id="EDP17888.1"/>
    </source>
</evidence>
<name>A8RM79_ENTBW</name>
<organism evidence="1 2">
    <name type="scientific">Enterocloster bolteae (strain ATCC BAA-613 / DSM 15670 / CCUG 46953 / JCM 12243 / WAL 16351)</name>
    <name type="common">Clostridium bolteae</name>
    <dbReference type="NCBI Taxonomy" id="411902"/>
    <lineage>
        <taxon>Bacteria</taxon>
        <taxon>Bacillati</taxon>
        <taxon>Bacillota</taxon>
        <taxon>Clostridia</taxon>
        <taxon>Lachnospirales</taxon>
        <taxon>Lachnospiraceae</taxon>
        <taxon>Enterocloster</taxon>
    </lineage>
</organism>
<dbReference type="Proteomes" id="UP000005396">
    <property type="component" value="Unassembled WGS sequence"/>
</dbReference>
<evidence type="ECO:0000313" key="2">
    <source>
        <dbReference type="Proteomes" id="UP000005396"/>
    </source>
</evidence>
<dbReference type="PaxDb" id="411902-CLOBOL_01840"/>
<protein>
    <submittedName>
        <fullName evidence="1">Uncharacterized protein</fullName>
    </submittedName>
</protein>
<dbReference type="AlphaFoldDB" id="A8RM79"/>
<dbReference type="EMBL" id="ABCC02000020">
    <property type="protein sequence ID" value="EDP17888.1"/>
    <property type="molecule type" value="Genomic_DNA"/>
</dbReference>
<accession>A8RM79</accession>
<comment type="caution">
    <text evidence="1">The sequence shown here is derived from an EMBL/GenBank/DDBJ whole genome shotgun (WGS) entry which is preliminary data.</text>
</comment>
<sequence length="34" mass="4104">MLHYTKEKPIFPLTKPLKSFLPRVTLKTERGNYR</sequence>